<evidence type="ECO:0000313" key="1">
    <source>
        <dbReference type="EMBL" id="KAI0066417.1"/>
    </source>
</evidence>
<comment type="caution">
    <text evidence="1">The sequence shown here is derived from an EMBL/GenBank/DDBJ whole genome shotgun (WGS) entry which is preliminary data.</text>
</comment>
<proteinExistence type="predicted"/>
<gene>
    <name evidence="1" type="ORF">BV25DRAFT_1835480</name>
</gene>
<sequence length="144" mass="14756">MFSTQNLLAIAMVAVTAAVYGGVSAQTSNCARTYTVISGDTCDIISAKENVSTFQLATVNSAIVDPACDNLAVGEVLCLGIVGQDCNITDVVQSGDSCGLITDATGIPLSTLLTNNPNINTDCSNIYPGEVLCTSSQVFAYGTS</sequence>
<dbReference type="EMBL" id="MU277192">
    <property type="protein sequence ID" value="KAI0066417.1"/>
    <property type="molecule type" value="Genomic_DNA"/>
</dbReference>
<reference evidence="1" key="1">
    <citation type="submission" date="2021-03" db="EMBL/GenBank/DDBJ databases">
        <authorList>
            <consortium name="DOE Joint Genome Institute"/>
            <person name="Ahrendt S."/>
            <person name="Looney B.P."/>
            <person name="Miyauchi S."/>
            <person name="Morin E."/>
            <person name="Drula E."/>
            <person name="Courty P.E."/>
            <person name="Chicoki N."/>
            <person name="Fauchery L."/>
            <person name="Kohler A."/>
            <person name="Kuo A."/>
            <person name="Labutti K."/>
            <person name="Pangilinan J."/>
            <person name="Lipzen A."/>
            <person name="Riley R."/>
            <person name="Andreopoulos W."/>
            <person name="He G."/>
            <person name="Johnson J."/>
            <person name="Barry K.W."/>
            <person name="Grigoriev I.V."/>
            <person name="Nagy L."/>
            <person name="Hibbett D."/>
            <person name="Henrissat B."/>
            <person name="Matheny P.B."/>
            <person name="Labbe J."/>
            <person name="Martin F."/>
        </authorList>
    </citation>
    <scope>NUCLEOTIDE SEQUENCE</scope>
    <source>
        <strain evidence="1">HHB10654</strain>
    </source>
</reference>
<reference evidence="1" key="2">
    <citation type="journal article" date="2022" name="New Phytol.">
        <title>Evolutionary transition to the ectomycorrhizal habit in the genomes of a hyperdiverse lineage of mushroom-forming fungi.</title>
        <authorList>
            <person name="Looney B."/>
            <person name="Miyauchi S."/>
            <person name="Morin E."/>
            <person name="Drula E."/>
            <person name="Courty P.E."/>
            <person name="Kohler A."/>
            <person name="Kuo A."/>
            <person name="LaButti K."/>
            <person name="Pangilinan J."/>
            <person name="Lipzen A."/>
            <person name="Riley R."/>
            <person name="Andreopoulos W."/>
            <person name="He G."/>
            <person name="Johnson J."/>
            <person name="Nolan M."/>
            <person name="Tritt A."/>
            <person name="Barry K.W."/>
            <person name="Grigoriev I.V."/>
            <person name="Nagy L.G."/>
            <person name="Hibbett D."/>
            <person name="Henrissat B."/>
            <person name="Matheny P.B."/>
            <person name="Labbe J."/>
            <person name="Martin F.M."/>
        </authorList>
    </citation>
    <scope>NUCLEOTIDE SEQUENCE</scope>
    <source>
        <strain evidence="1">HHB10654</strain>
    </source>
</reference>
<accession>A0ACB8TCY6</accession>
<protein>
    <submittedName>
        <fullName evidence="1">Uncharacterized protein</fullName>
    </submittedName>
</protein>
<name>A0ACB8TCY6_9AGAM</name>
<evidence type="ECO:0000313" key="2">
    <source>
        <dbReference type="Proteomes" id="UP000814140"/>
    </source>
</evidence>
<keyword evidence="2" id="KW-1185">Reference proteome</keyword>
<organism evidence="1 2">
    <name type="scientific">Artomyces pyxidatus</name>
    <dbReference type="NCBI Taxonomy" id="48021"/>
    <lineage>
        <taxon>Eukaryota</taxon>
        <taxon>Fungi</taxon>
        <taxon>Dikarya</taxon>
        <taxon>Basidiomycota</taxon>
        <taxon>Agaricomycotina</taxon>
        <taxon>Agaricomycetes</taxon>
        <taxon>Russulales</taxon>
        <taxon>Auriscalpiaceae</taxon>
        <taxon>Artomyces</taxon>
    </lineage>
</organism>
<dbReference type="Proteomes" id="UP000814140">
    <property type="component" value="Unassembled WGS sequence"/>
</dbReference>